<evidence type="ECO:0000256" key="1">
    <source>
        <dbReference type="SAM" id="MobiDB-lite"/>
    </source>
</evidence>
<dbReference type="EMBL" id="KK198753">
    <property type="protein sequence ID" value="KCW88471.1"/>
    <property type="molecule type" value="Genomic_DNA"/>
</dbReference>
<proteinExistence type="predicted"/>
<evidence type="ECO:0000313" key="2">
    <source>
        <dbReference type="EMBL" id="KCW88471.1"/>
    </source>
</evidence>
<dbReference type="Gramene" id="KCW88471">
    <property type="protein sequence ID" value="KCW88471"/>
    <property type="gene ID" value="EUGRSUZ_A00865"/>
</dbReference>
<feature type="compositionally biased region" description="Basic residues" evidence="1">
    <location>
        <begin position="30"/>
        <end position="49"/>
    </location>
</feature>
<sequence>MKESHSHSQGVYSTKCKHGRHCAWPMTKSRSNRPGKKLMHRRRSMRGRFCRSSMKSGTSKPKRIITQ</sequence>
<accession>A0A059DDL5</accession>
<dbReference type="AlphaFoldDB" id="A0A059DDL5"/>
<organism evidence="2">
    <name type="scientific">Eucalyptus grandis</name>
    <name type="common">Flooded gum</name>
    <dbReference type="NCBI Taxonomy" id="71139"/>
    <lineage>
        <taxon>Eukaryota</taxon>
        <taxon>Viridiplantae</taxon>
        <taxon>Streptophyta</taxon>
        <taxon>Embryophyta</taxon>
        <taxon>Tracheophyta</taxon>
        <taxon>Spermatophyta</taxon>
        <taxon>Magnoliopsida</taxon>
        <taxon>eudicotyledons</taxon>
        <taxon>Gunneridae</taxon>
        <taxon>Pentapetalae</taxon>
        <taxon>rosids</taxon>
        <taxon>malvids</taxon>
        <taxon>Myrtales</taxon>
        <taxon>Myrtaceae</taxon>
        <taxon>Myrtoideae</taxon>
        <taxon>Eucalypteae</taxon>
        <taxon>Eucalyptus</taxon>
    </lineage>
</organism>
<gene>
    <name evidence="2" type="ORF">EUGRSUZ_A00865</name>
</gene>
<name>A0A059DDL5_EUCGR</name>
<feature type="region of interest" description="Disordered" evidence="1">
    <location>
        <begin position="24"/>
        <end position="67"/>
    </location>
</feature>
<dbReference type="InParanoid" id="A0A059DDL5"/>
<reference evidence="2" key="1">
    <citation type="submission" date="2013-07" db="EMBL/GenBank/DDBJ databases">
        <title>The genome of Eucalyptus grandis.</title>
        <authorList>
            <person name="Schmutz J."/>
            <person name="Hayes R."/>
            <person name="Myburg A."/>
            <person name="Tuskan G."/>
            <person name="Grattapaglia D."/>
            <person name="Rokhsar D.S."/>
        </authorList>
    </citation>
    <scope>NUCLEOTIDE SEQUENCE</scope>
    <source>
        <tissue evidence="2">Leaf extractions</tissue>
    </source>
</reference>
<protein>
    <submittedName>
        <fullName evidence="2">Uncharacterized protein</fullName>
    </submittedName>
</protein>